<accession>A0A0A8ZIL9</accession>
<dbReference type="GO" id="GO:0005634">
    <property type="term" value="C:nucleus"/>
    <property type="evidence" value="ECO:0007669"/>
    <property type="project" value="TreeGrafter"/>
</dbReference>
<name>A0A0A8ZIL9_ARUDO</name>
<sequence length="152" mass="16621">MGPEDIRWQKDDSRMDPVTYLRSRGAPSSGGRMPTSHAGPMPGPGRGRGFQKNVSKKDFPPPGNGVGKRSSDDIEMLHTESLMKVVENVLSVSNPDRLEVEKAKKAIKVRPNVQIILSGCFHFVDCQCLQDQEQSLTDAIERLAEASDGESG</sequence>
<feature type="region of interest" description="Disordered" evidence="1">
    <location>
        <begin position="1"/>
        <end position="71"/>
    </location>
</feature>
<evidence type="ECO:0000313" key="2">
    <source>
        <dbReference type="EMBL" id="JAD34712.1"/>
    </source>
</evidence>
<dbReference type="InterPro" id="IPR033485">
    <property type="entry name" value="EMSY-LIKE_plant"/>
</dbReference>
<dbReference type="EMBL" id="GBRH01263183">
    <property type="protein sequence ID" value="JAD34712.1"/>
    <property type="molecule type" value="Transcribed_RNA"/>
</dbReference>
<reference evidence="2" key="1">
    <citation type="submission" date="2014-09" db="EMBL/GenBank/DDBJ databases">
        <authorList>
            <person name="Magalhaes I.L.F."/>
            <person name="Oliveira U."/>
            <person name="Santos F.R."/>
            <person name="Vidigal T.H.D.A."/>
            <person name="Brescovit A.D."/>
            <person name="Santos A.J."/>
        </authorList>
    </citation>
    <scope>NUCLEOTIDE SEQUENCE</scope>
    <source>
        <tissue evidence="2">Shoot tissue taken approximately 20 cm above the soil surface</tissue>
    </source>
</reference>
<dbReference type="PANTHER" id="PTHR33432">
    <property type="entry name" value="PROTEIN EMSY-LIKE 4"/>
    <property type="match status" value="1"/>
</dbReference>
<dbReference type="PANTHER" id="PTHR33432:SF2">
    <property type="entry name" value="OS09G0279000 PROTEIN"/>
    <property type="match status" value="1"/>
</dbReference>
<proteinExistence type="predicted"/>
<protein>
    <submittedName>
        <fullName evidence="2">Rif1</fullName>
    </submittedName>
</protein>
<dbReference type="GO" id="GO:0050832">
    <property type="term" value="P:defense response to fungus"/>
    <property type="evidence" value="ECO:0007669"/>
    <property type="project" value="InterPro"/>
</dbReference>
<feature type="compositionally biased region" description="Basic and acidic residues" evidence="1">
    <location>
        <begin position="1"/>
        <end position="15"/>
    </location>
</feature>
<reference evidence="2" key="2">
    <citation type="journal article" date="2015" name="Data Brief">
        <title>Shoot transcriptome of the giant reed, Arundo donax.</title>
        <authorList>
            <person name="Barrero R.A."/>
            <person name="Guerrero F.D."/>
            <person name="Moolhuijzen P."/>
            <person name="Goolsby J.A."/>
            <person name="Tidwell J."/>
            <person name="Bellgard S.E."/>
            <person name="Bellgard M.I."/>
        </authorList>
    </citation>
    <scope>NUCLEOTIDE SEQUENCE</scope>
    <source>
        <tissue evidence="2">Shoot tissue taken approximately 20 cm above the soil surface</tissue>
    </source>
</reference>
<organism evidence="2">
    <name type="scientific">Arundo donax</name>
    <name type="common">Giant reed</name>
    <name type="synonym">Donax arundinaceus</name>
    <dbReference type="NCBI Taxonomy" id="35708"/>
    <lineage>
        <taxon>Eukaryota</taxon>
        <taxon>Viridiplantae</taxon>
        <taxon>Streptophyta</taxon>
        <taxon>Embryophyta</taxon>
        <taxon>Tracheophyta</taxon>
        <taxon>Spermatophyta</taxon>
        <taxon>Magnoliopsida</taxon>
        <taxon>Liliopsida</taxon>
        <taxon>Poales</taxon>
        <taxon>Poaceae</taxon>
        <taxon>PACMAD clade</taxon>
        <taxon>Arundinoideae</taxon>
        <taxon>Arundineae</taxon>
        <taxon>Arundo</taxon>
    </lineage>
</organism>
<dbReference type="AlphaFoldDB" id="A0A0A8ZIL9"/>
<evidence type="ECO:0000256" key="1">
    <source>
        <dbReference type="SAM" id="MobiDB-lite"/>
    </source>
</evidence>